<dbReference type="Gene3D" id="3.90.550.10">
    <property type="entry name" value="Spore Coat Polysaccharide Biosynthesis Protein SpsA, Chain A"/>
    <property type="match status" value="1"/>
</dbReference>
<dbReference type="OrthoDB" id="9806837at2"/>
<evidence type="ECO:0000313" key="9">
    <source>
        <dbReference type="Proteomes" id="UP000002432"/>
    </source>
</evidence>
<accession>Q1IVA7</accession>
<dbReference type="AlphaFoldDB" id="Q1IVA7"/>
<dbReference type="FunFam" id="3.90.550.10:FF:000003">
    <property type="entry name" value="2-C-methyl-D-erythritol 4-phosphate cytidylyltransferase"/>
    <property type="match status" value="1"/>
</dbReference>
<evidence type="ECO:0000256" key="6">
    <source>
        <dbReference type="ARBA" id="ARBA00023229"/>
    </source>
</evidence>
<dbReference type="InterPro" id="IPR034683">
    <property type="entry name" value="IspD/TarI"/>
</dbReference>
<dbReference type="InterPro" id="IPR050088">
    <property type="entry name" value="IspD/TarI_cytidylyltransf_bact"/>
</dbReference>
<dbReference type="GO" id="GO:0019288">
    <property type="term" value="P:isopentenyl diphosphate biosynthetic process, methylerythritol 4-phosphate pathway"/>
    <property type="evidence" value="ECO:0007669"/>
    <property type="project" value="UniProtKB-UniRule"/>
</dbReference>
<feature type="site" description="Positions MEP for the nucleophilic attack" evidence="7">
    <location>
        <position position="163"/>
    </location>
</feature>
<feature type="site" description="Positions MEP for the nucleophilic attack" evidence="7">
    <location>
        <position position="219"/>
    </location>
</feature>
<dbReference type="KEGG" id="aba:Acid345_0188"/>
<feature type="site" description="Transition state stabilizer" evidence="7">
    <location>
        <position position="27"/>
    </location>
</feature>
<keyword evidence="4 7" id="KW-0808">Transferase</keyword>
<proteinExistence type="inferred from homology"/>
<keyword evidence="6 7" id="KW-0414">Isoprene biosynthesis</keyword>
<dbReference type="RefSeq" id="WP_011520995.1">
    <property type="nucleotide sequence ID" value="NC_008009.1"/>
</dbReference>
<comment type="pathway">
    <text evidence="2 7">Isoprenoid biosynthesis; isopentenyl diphosphate biosynthesis via DXP pathway; isopentenyl diphosphate from 1-deoxy-D-xylulose 5-phosphate: step 2/6.</text>
</comment>
<reference evidence="8 9" key="1">
    <citation type="journal article" date="2009" name="Appl. Environ. Microbiol.">
        <title>Three genomes from the phylum Acidobacteria provide insight into the lifestyles of these microorganisms in soils.</title>
        <authorList>
            <person name="Ward N.L."/>
            <person name="Challacombe J.F."/>
            <person name="Janssen P.H."/>
            <person name="Henrissat B."/>
            <person name="Coutinho P.M."/>
            <person name="Wu M."/>
            <person name="Xie G."/>
            <person name="Haft D.H."/>
            <person name="Sait M."/>
            <person name="Badger J."/>
            <person name="Barabote R.D."/>
            <person name="Bradley B."/>
            <person name="Brettin T.S."/>
            <person name="Brinkac L.M."/>
            <person name="Bruce D."/>
            <person name="Creasy T."/>
            <person name="Daugherty S.C."/>
            <person name="Davidsen T.M."/>
            <person name="DeBoy R.T."/>
            <person name="Detter J.C."/>
            <person name="Dodson R.J."/>
            <person name="Durkin A.S."/>
            <person name="Ganapathy A."/>
            <person name="Gwinn-Giglio M."/>
            <person name="Han C.S."/>
            <person name="Khouri H."/>
            <person name="Kiss H."/>
            <person name="Kothari S.P."/>
            <person name="Madupu R."/>
            <person name="Nelson K.E."/>
            <person name="Nelson W.C."/>
            <person name="Paulsen I."/>
            <person name="Penn K."/>
            <person name="Ren Q."/>
            <person name="Rosovitz M.J."/>
            <person name="Selengut J.D."/>
            <person name="Shrivastava S."/>
            <person name="Sullivan S.A."/>
            <person name="Tapia R."/>
            <person name="Thompson L.S."/>
            <person name="Watkins K.L."/>
            <person name="Yang Q."/>
            <person name="Yu C."/>
            <person name="Zafar N."/>
            <person name="Zhou L."/>
            <person name="Kuske C.R."/>
        </authorList>
    </citation>
    <scope>NUCLEOTIDE SEQUENCE [LARGE SCALE GENOMIC DNA]</scope>
    <source>
        <strain evidence="8 9">Ellin345</strain>
    </source>
</reference>
<dbReference type="EnsemblBacteria" id="ABF39193">
    <property type="protein sequence ID" value="ABF39193"/>
    <property type="gene ID" value="Acid345_0188"/>
</dbReference>
<keyword evidence="9" id="KW-1185">Reference proteome</keyword>
<dbReference type="InterPro" id="IPR001228">
    <property type="entry name" value="IspD"/>
</dbReference>
<dbReference type="PANTHER" id="PTHR32125:SF4">
    <property type="entry name" value="2-C-METHYL-D-ERYTHRITOL 4-PHOSPHATE CYTIDYLYLTRANSFERASE, CHLOROPLASTIC"/>
    <property type="match status" value="1"/>
</dbReference>
<dbReference type="NCBIfam" id="TIGR00453">
    <property type="entry name" value="ispD"/>
    <property type="match status" value="1"/>
</dbReference>
<organism evidence="8 9">
    <name type="scientific">Koribacter versatilis (strain Ellin345)</name>
    <dbReference type="NCBI Taxonomy" id="204669"/>
    <lineage>
        <taxon>Bacteria</taxon>
        <taxon>Pseudomonadati</taxon>
        <taxon>Acidobacteriota</taxon>
        <taxon>Terriglobia</taxon>
        <taxon>Terriglobales</taxon>
        <taxon>Candidatus Korobacteraceae</taxon>
        <taxon>Candidatus Korobacter</taxon>
    </lineage>
</organism>
<evidence type="ECO:0000256" key="1">
    <source>
        <dbReference type="ARBA" id="ARBA00001282"/>
    </source>
</evidence>
<evidence type="ECO:0000256" key="5">
    <source>
        <dbReference type="ARBA" id="ARBA00022695"/>
    </source>
</evidence>
<comment type="function">
    <text evidence="7">Catalyzes the formation of 4-diphosphocytidyl-2-C-methyl-D-erythritol from CTP and 2-C-methyl-D-erythritol 4-phosphate (MEP).</text>
</comment>
<dbReference type="EC" id="2.7.7.60" evidence="7"/>
<dbReference type="GO" id="GO:0050518">
    <property type="term" value="F:2-C-methyl-D-erythritol 4-phosphate cytidylyltransferase activity"/>
    <property type="evidence" value="ECO:0007669"/>
    <property type="project" value="UniProtKB-UniRule"/>
</dbReference>
<dbReference type="STRING" id="204669.Acid345_0188"/>
<gene>
    <name evidence="7" type="primary">ispD</name>
    <name evidence="8" type="ordered locus">Acid345_0188</name>
</gene>
<dbReference type="UniPathway" id="UPA00056">
    <property type="reaction ID" value="UER00093"/>
</dbReference>
<evidence type="ECO:0000256" key="4">
    <source>
        <dbReference type="ARBA" id="ARBA00022679"/>
    </source>
</evidence>
<evidence type="ECO:0000256" key="3">
    <source>
        <dbReference type="ARBA" id="ARBA00009789"/>
    </source>
</evidence>
<comment type="catalytic activity">
    <reaction evidence="1 7">
        <text>2-C-methyl-D-erythritol 4-phosphate + CTP + H(+) = 4-CDP-2-C-methyl-D-erythritol + diphosphate</text>
        <dbReference type="Rhea" id="RHEA:13429"/>
        <dbReference type="ChEBI" id="CHEBI:15378"/>
        <dbReference type="ChEBI" id="CHEBI:33019"/>
        <dbReference type="ChEBI" id="CHEBI:37563"/>
        <dbReference type="ChEBI" id="CHEBI:57823"/>
        <dbReference type="ChEBI" id="CHEBI:58262"/>
        <dbReference type="EC" id="2.7.7.60"/>
    </reaction>
</comment>
<dbReference type="SUPFAM" id="SSF53448">
    <property type="entry name" value="Nucleotide-diphospho-sugar transferases"/>
    <property type="match status" value="1"/>
</dbReference>
<name>Q1IVA7_KORVE</name>
<feature type="site" description="Transition state stabilizer" evidence="7">
    <location>
        <position position="16"/>
    </location>
</feature>
<dbReference type="PROSITE" id="PS01295">
    <property type="entry name" value="ISPD"/>
    <property type="match status" value="1"/>
</dbReference>
<dbReference type="Pfam" id="PF01128">
    <property type="entry name" value="IspD"/>
    <property type="match status" value="1"/>
</dbReference>
<evidence type="ECO:0000256" key="7">
    <source>
        <dbReference type="HAMAP-Rule" id="MF_00108"/>
    </source>
</evidence>
<evidence type="ECO:0000256" key="2">
    <source>
        <dbReference type="ARBA" id="ARBA00004787"/>
    </source>
</evidence>
<keyword evidence="5 7" id="KW-0548">Nucleotidyltransferase</keyword>
<dbReference type="CDD" id="cd02516">
    <property type="entry name" value="CDP-ME_synthetase"/>
    <property type="match status" value="1"/>
</dbReference>
<dbReference type="InterPro" id="IPR029044">
    <property type="entry name" value="Nucleotide-diphossugar_trans"/>
</dbReference>
<sequence length="245" mass="26347">MSKVIVIIPAAGLGTRMARGKAGVTSKQFFELNGTPILIHTLRKFVECKQVSEIWVALRKNEMAGFRKHLEQAGIKKEIKLVEGGEHRQDSVANALNAIEASADDIVLVHDAVRPFVSPETITAVIAAVEKHGAAIAGTPAIDTVKQVERTSEGAVITSTILRERVVLAQTPQGFRFGTLKKAFDEAIREGFSGTDEASLIERNGGAVQVVMGSANNIKITTPADLELAEFFMSQEDSRKANLAG</sequence>
<dbReference type="HOGENOM" id="CLU_061281_2_2_0"/>
<dbReference type="EMBL" id="CP000360">
    <property type="protein sequence ID" value="ABF39193.1"/>
    <property type="molecule type" value="Genomic_DNA"/>
</dbReference>
<comment type="similarity">
    <text evidence="3 7">Belongs to the IspD/TarI cytidylyltransferase family. IspD subfamily.</text>
</comment>
<protein>
    <recommendedName>
        <fullName evidence="7">2-C-methyl-D-erythritol 4-phosphate cytidylyltransferase</fullName>
        <ecNumber evidence="7">2.7.7.60</ecNumber>
    </recommendedName>
    <alternativeName>
        <fullName evidence="7">4-diphosphocytidyl-2C-methyl-D-erythritol synthase</fullName>
    </alternativeName>
    <alternativeName>
        <fullName evidence="7">MEP cytidylyltransferase</fullName>
        <shortName evidence="7">MCT</shortName>
    </alternativeName>
</protein>
<dbReference type="eggNOG" id="COG1211">
    <property type="taxonomic scope" value="Bacteria"/>
</dbReference>
<dbReference type="HAMAP" id="MF_00108">
    <property type="entry name" value="IspD"/>
    <property type="match status" value="1"/>
</dbReference>
<dbReference type="PANTHER" id="PTHR32125">
    <property type="entry name" value="2-C-METHYL-D-ERYTHRITOL 4-PHOSPHATE CYTIDYLYLTRANSFERASE, CHLOROPLASTIC"/>
    <property type="match status" value="1"/>
</dbReference>
<dbReference type="Proteomes" id="UP000002432">
    <property type="component" value="Chromosome"/>
</dbReference>
<evidence type="ECO:0000313" key="8">
    <source>
        <dbReference type="EMBL" id="ABF39193.1"/>
    </source>
</evidence>
<dbReference type="InterPro" id="IPR018294">
    <property type="entry name" value="ISPD_synthase_CS"/>
</dbReference>